<reference evidence="1 2" key="1">
    <citation type="submission" date="2020-07" db="EMBL/GenBank/DDBJ databases">
        <title>Sequencing the genomes of 1000 actinobacteria strains.</title>
        <authorList>
            <person name="Klenk H.-P."/>
        </authorList>
    </citation>
    <scope>NUCLEOTIDE SEQUENCE [LARGE SCALE GENOMIC DNA]</scope>
    <source>
        <strain evidence="1 2">DSM 18965</strain>
    </source>
</reference>
<dbReference type="RefSeq" id="WP_179615724.1">
    <property type="nucleotide sequence ID" value="NZ_CP059163.1"/>
</dbReference>
<evidence type="ECO:0000313" key="1">
    <source>
        <dbReference type="EMBL" id="NYD58053.1"/>
    </source>
</evidence>
<organism evidence="1 2">
    <name type="scientific">Nocardioides marinisabuli</name>
    <dbReference type="NCBI Taxonomy" id="419476"/>
    <lineage>
        <taxon>Bacteria</taxon>
        <taxon>Bacillati</taxon>
        <taxon>Actinomycetota</taxon>
        <taxon>Actinomycetes</taxon>
        <taxon>Propionibacteriales</taxon>
        <taxon>Nocardioidaceae</taxon>
        <taxon>Nocardioides</taxon>
    </lineage>
</organism>
<gene>
    <name evidence="1" type="ORF">BKA08_002291</name>
</gene>
<dbReference type="Proteomes" id="UP000516957">
    <property type="component" value="Unassembled WGS sequence"/>
</dbReference>
<dbReference type="InterPro" id="IPR028964">
    <property type="entry name" value="Imm8"/>
</dbReference>
<accession>A0A7Y9F1Z7</accession>
<evidence type="ECO:0000313" key="2">
    <source>
        <dbReference type="Proteomes" id="UP000516957"/>
    </source>
</evidence>
<evidence type="ECO:0008006" key="3">
    <source>
        <dbReference type="Google" id="ProtNLM"/>
    </source>
</evidence>
<keyword evidence="2" id="KW-1185">Reference proteome</keyword>
<dbReference type="AlphaFoldDB" id="A0A7Y9F1Z7"/>
<sequence length="116" mass="12917">MRAEVRSIRLDPHPLTLSANPADFAFEARLLVGPVNAPGEESLDVTVCSPEWLARKAGGEPYSGRHHVVVDVESFDAAQLESWLRQQVHAVAAETWAEVGQQLNRLGYWEFEDYTG</sequence>
<name>A0A7Y9F1Z7_9ACTN</name>
<proteinExistence type="predicted"/>
<dbReference type="EMBL" id="JACCBE010000001">
    <property type="protein sequence ID" value="NYD58053.1"/>
    <property type="molecule type" value="Genomic_DNA"/>
</dbReference>
<comment type="caution">
    <text evidence="1">The sequence shown here is derived from an EMBL/GenBank/DDBJ whole genome shotgun (WGS) entry which is preliminary data.</text>
</comment>
<protein>
    <recommendedName>
        <fullName evidence="3">Immunity protein 8 of polymorphic toxin system</fullName>
    </recommendedName>
</protein>
<dbReference type="Pfam" id="PF15586">
    <property type="entry name" value="Imm8"/>
    <property type="match status" value="1"/>
</dbReference>